<evidence type="ECO:0000313" key="2">
    <source>
        <dbReference type="Proteomes" id="UP001153269"/>
    </source>
</evidence>
<evidence type="ECO:0000313" key="1">
    <source>
        <dbReference type="EMBL" id="CAB1418073.1"/>
    </source>
</evidence>
<dbReference type="EMBL" id="CADEAL010000302">
    <property type="protein sequence ID" value="CAB1418073.1"/>
    <property type="molecule type" value="Genomic_DNA"/>
</dbReference>
<gene>
    <name evidence="1" type="ORF">PLEPLA_LOCUS5895</name>
</gene>
<sequence>MGEMKQRRVKECQEKLTEGKIWKNGRKKKKECETKETKYDKGTLFGKDLVSETLSKTITTPPRRPLFSPFNPPTPIFKPPPLVPSHPSIYPSIHPSIATIPGLLLSHSWSSSGFPSFPTTHLLMCV</sequence>
<keyword evidence="2" id="KW-1185">Reference proteome</keyword>
<dbReference type="AlphaFoldDB" id="A0A9N7TTD7"/>
<reference evidence="1" key="1">
    <citation type="submission" date="2020-03" db="EMBL/GenBank/DDBJ databases">
        <authorList>
            <person name="Weist P."/>
        </authorList>
    </citation>
    <scope>NUCLEOTIDE SEQUENCE</scope>
</reference>
<protein>
    <submittedName>
        <fullName evidence="1">Uncharacterized protein</fullName>
    </submittedName>
</protein>
<organism evidence="1 2">
    <name type="scientific">Pleuronectes platessa</name>
    <name type="common">European plaice</name>
    <dbReference type="NCBI Taxonomy" id="8262"/>
    <lineage>
        <taxon>Eukaryota</taxon>
        <taxon>Metazoa</taxon>
        <taxon>Chordata</taxon>
        <taxon>Craniata</taxon>
        <taxon>Vertebrata</taxon>
        <taxon>Euteleostomi</taxon>
        <taxon>Actinopterygii</taxon>
        <taxon>Neopterygii</taxon>
        <taxon>Teleostei</taxon>
        <taxon>Neoteleostei</taxon>
        <taxon>Acanthomorphata</taxon>
        <taxon>Carangaria</taxon>
        <taxon>Pleuronectiformes</taxon>
        <taxon>Pleuronectoidei</taxon>
        <taxon>Pleuronectidae</taxon>
        <taxon>Pleuronectes</taxon>
    </lineage>
</organism>
<dbReference type="Proteomes" id="UP001153269">
    <property type="component" value="Unassembled WGS sequence"/>
</dbReference>
<name>A0A9N7TTD7_PLEPL</name>
<accession>A0A9N7TTD7</accession>
<comment type="caution">
    <text evidence="1">The sequence shown here is derived from an EMBL/GenBank/DDBJ whole genome shotgun (WGS) entry which is preliminary data.</text>
</comment>
<proteinExistence type="predicted"/>